<name>A0ABV6JTC6_9PROT</name>
<reference evidence="1 2" key="1">
    <citation type="submission" date="2024-09" db="EMBL/GenBank/DDBJ databases">
        <authorList>
            <person name="Sun Q."/>
            <person name="Mori K."/>
        </authorList>
    </citation>
    <scope>NUCLEOTIDE SEQUENCE [LARGE SCALE GENOMIC DNA]</scope>
    <source>
        <strain evidence="1 2">TBRC 5777</strain>
    </source>
</reference>
<sequence length="80" mass="8847">MTHILKGRLARLEAAAGKASGGARFLLLDGPLTPRQLHVALRRHRQRTGWQGPVAVVESRATCATMEEWRKLYDPSSKLG</sequence>
<dbReference type="EMBL" id="JBHLUN010000008">
    <property type="protein sequence ID" value="MFC0408972.1"/>
    <property type="molecule type" value="Genomic_DNA"/>
</dbReference>
<proteinExistence type="predicted"/>
<protein>
    <submittedName>
        <fullName evidence="1">Uncharacterized protein</fullName>
    </submittedName>
</protein>
<comment type="caution">
    <text evidence="1">The sequence shown here is derived from an EMBL/GenBank/DDBJ whole genome shotgun (WGS) entry which is preliminary data.</text>
</comment>
<dbReference type="RefSeq" id="WP_377044726.1">
    <property type="nucleotide sequence ID" value="NZ_JBHLUN010000008.1"/>
</dbReference>
<keyword evidence="2" id="KW-1185">Reference proteome</keyword>
<dbReference type="Proteomes" id="UP001589865">
    <property type="component" value="Unassembled WGS sequence"/>
</dbReference>
<accession>A0ABV6JTC6</accession>
<evidence type="ECO:0000313" key="2">
    <source>
        <dbReference type="Proteomes" id="UP001589865"/>
    </source>
</evidence>
<gene>
    <name evidence="1" type="ORF">ACFFGY_11970</name>
</gene>
<organism evidence="1 2">
    <name type="scientific">Roseomonas elaeocarpi</name>
    <dbReference type="NCBI Taxonomy" id="907779"/>
    <lineage>
        <taxon>Bacteria</taxon>
        <taxon>Pseudomonadati</taxon>
        <taxon>Pseudomonadota</taxon>
        <taxon>Alphaproteobacteria</taxon>
        <taxon>Acetobacterales</taxon>
        <taxon>Roseomonadaceae</taxon>
        <taxon>Roseomonas</taxon>
    </lineage>
</organism>
<evidence type="ECO:0000313" key="1">
    <source>
        <dbReference type="EMBL" id="MFC0408972.1"/>
    </source>
</evidence>